<gene>
    <name evidence="1" type="ORF">DSM19430T_28990</name>
</gene>
<dbReference type="Pfam" id="PF08902">
    <property type="entry name" value="DUF1848"/>
    <property type="match status" value="1"/>
</dbReference>
<dbReference type="InterPro" id="IPR014998">
    <property type="entry name" value="DUF1848"/>
</dbReference>
<keyword evidence="2" id="KW-1185">Reference proteome</keyword>
<evidence type="ECO:0000313" key="2">
    <source>
        <dbReference type="Proteomes" id="UP000503820"/>
    </source>
</evidence>
<sequence length="334" mass="37978">MEHSTINVDGDDHKALLPVILSASRSTDIPAFYSEWFVKRLHDGFIRWKNPFNQKMHYVDLSSVAGVVFWSKNPKPIFPYLKILDDRKIDYYFQYTVNDYEVDGFEPGVPRLKDRIDTFKRLSDKLGKDRVIWRFDPICLSDTISVHTIIEKIVKVGDEIADYTEQLVISFVDIQAYSKVKRNICIKGSCAMREPSLEEQDVIAQGVSEYVETKGLNAYTCGEARSFSKFGIARNKCIDGELFAKICSPENYRLQKHLGIKTDQFSLLDAKCGELSVCKDKGQRSDCGCIESKDIGMYNTCPHMCMYCYANNSKNVVLKNYNSHSADAAGIVKG</sequence>
<dbReference type="EMBL" id="BLVP01000035">
    <property type="protein sequence ID" value="GFM38215.1"/>
    <property type="molecule type" value="Genomic_DNA"/>
</dbReference>
<dbReference type="AlphaFoldDB" id="A0A7J0BYE0"/>
<organism evidence="1 2">
    <name type="scientific">Desulfovibrio psychrotolerans</name>
    <dbReference type="NCBI Taxonomy" id="415242"/>
    <lineage>
        <taxon>Bacteria</taxon>
        <taxon>Pseudomonadati</taxon>
        <taxon>Thermodesulfobacteriota</taxon>
        <taxon>Desulfovibrionia</taxon>
        <taxon>Desulfovibrionales</taxon>
        <taxon>Desulfovibrionaceae</taxon>
        <taxon>Desulfovibrio</taxon>
    </lineage>
</organism>
<dbReference type="RefSeq" id="WP_174410832.1">
    <property type="nucleotide sequence ID" value="NZ_BLVP01000035.1"/>
</dbReference>
<protein>
    <recommendedName>
        <fullName evidence="3">DUF1848 domain-containing protein</fullName>
    </recommendedName>
</protein>
<accession>A0A7J0BYE0</accession>
<evidence type="ECO:0000313" key="1">
    <source>
        <dbReference type="EMBL" id="GFM38215.1"/>
    </source>
</evidence>
<proteinExistence type="predicted"/>
<name>A0A7J0BYE0_9BACT</name>
<comment type="caution">
    <text evidence="1">The sequence shown here is derived from an EMBL/GenBank/DDBJ whole genome shotgun (WGS) entry which is preliminary data.</text>
</comment>
<reference evidence="1 2" key="1">
    <citation type="submission" date="2020-05" db="EMBL/GenBank/DDBJ databases">
        <title>Draft genome sequence of Desulfovibrio psychrotolerans JS1T.</title>
        <authorList>
            <person name="Ueno A."/>
            <person name="Tamazawa S."/>
            <person name="Tamamura S."/>
            <person name="Murakami T."/>
            <person name="Kiyama T."/>
            <person name="Inomata H."/>
            <person name="Amano Y."/>
            <person name="Miyakawa K."/>
            <person name="Tamaki H."/>
            <person name="Naganuma T."/>
            <person name="Kaneko K."/>
        </authorList>
    </citation>
    <scope>NUCLEOTIDE SEQUENCE [LARGE SCALE GENOMIC DNA]</scope>
    <source>
        <strain evidence="1 2">JS1</strain>
    </source>
</reference>
<dbReference type="Proteomes" id="UP000503820">
    <property type="component" value="Unassembled WGS sequence"/>
</dbReference>
<evidence type="ECO:0008006" key="3">
    <source>
        <dbReference type="Google" id="ProtNLM"/>
    </source>
</evidence>